<dbReference type="EMBL" id="CALQ01000471">
    <property type="protein sequence ID" value="CCM14144.1"/>
    <property type="molecule type" value="Genomic_DNA"/>
</dbReference>
<sequence length="94" mass="11159">MLQHSARWLVFMSPRDLYALSQRSRFYSYTQYNDACALTQSYQRCSPAEKLKWEERVEAINNEVERSYQVEAQLLMRDDIDLRLDADEVAACKE</sequence>
<name>A0A1E1IS81_LEIGU</name>
<protein>
    <submittedName>
        <fullName evidence="1">Uncharacterized protein</fullName>
    </submittedName>
</protein>
<dbReference type="AlphaFoldDB" id="A0A1E1IS81"/>
<gene>
    <name evidence="1" type="primary">LgM4147LRVhigh.16.00570.00100</name>
    <name evidence="1" type="ORF">BN36_1616530</name>
</gene>
<accession>A0A1E1IS81</accession>
<reference evidence="1" key="1">
    <citation type="submission" date="2012-08" db="EMBL/GenBank/DDBJ databases">
        <title>Comparative genomics of metastatic and non-metastatic Leishmania guyanensis provides insights into polygenic factors involved in Leishmania RNA virus infection.</title>
        <authorList>
            <person name="Smith D."/>
            <person name="Hertz-Fowler C."/>
            <person name="Martin R."/>
            <person name="Dickens N."/>
            <person name="Fasel N."/>
            <person name="Falquet L."/>
            <person name="Beverley S."/>
            <person name="Zangger H."/>
            <person name="Calderon-Copete S."/>
            <person name="Mottram J."/>
            <person name="Xenarios I."/>
        </authorList>
    </citation>
    <scope>NUCLEOTIDE SEQUENCE</scope>
    <source>
        <strain evidence="1">MHOM/BR/75/M4147/SSU:IR2SAT-LUC</strain>
    </source>
</reference>
<proteinExistence type="predicted"/>
<organism evidence="1">
    <name type="scientific">Leishmania guyanensis</name>
    <dbReference type="NCBI Taxonomy" id="5670"/>
    <lineage>
        <taxon>Eukaryota</taxon>
        <taxon>Discoba</taxon>
        <taxon>Euglenozoa</taxon>
        <taxon>Kinetoplastea</taxon>
        <taxon>Metakinetoplastina</taxon>
        <taxon>Trypanosomatida</taxon>
        <taxon>Trypanosomatidae</taxon>
        <taxon>Leishmaniinae</taxon>
        <taxon>Leishmania</taxon>
        <taxon>Leishmania guyanensis species complex</taxon>
    </lineage>
</organism>
<evidence type="ECO:0000313" key="1">
    <source>
        <dbReference type="EMBL" id="CCM14144.1"/>
    </source>
</evidence>